<accession>A0A397ZAP4</accession>
<dbReference type="GO" id="GO:0005773">
    <property type="term" value="C:vacuole"/>
    <property type="evidence" value="ECO:0007669"/>
    <property type="project" value="UniProtKB-SubCell"/>
</dbReference>
<dbReference type="InterPro" id="IPR017853">
    <property type="entry name" value="GH"/>
</dbReference>
<evidence type="ECO:0000256" key="2">
    <source>
        <dbReference type="ARBA" id="ARBA00004116"/>
    </source>
</evidence>
<gene>
    <name evidence="11" type="ORF">BRARA_E01109</name>
</gene>
<evidence type="ECO:0000256" key="8">
    <source>
        <dbReference type="ARBA" id="ARBA00034026"/>
    </source>
</evidence>
<reference evidence="11 12" key="1">
    <citation type="submission" date="2018-06" db="EMBL/GenBank/DDBJ databases">
        <title>WGS assembly of Brassica rapa FPsc.</title>
        <authorList>
            <person name="Bowman J."/>
            <person name="Kohchi T."/>
            <person name="Yamato K."/>
            <person name="Jenkins J."/>
            <person name="Shu S."/>
            <person name="Ishizaki K."/>
            <person name="Yamaoka S."/>
            <person name="Nishihama R."/>
            <person name="Nakamura Y."/>
            <person name="Berger F."/>
            <person name="Adam C."/>
            <person name="Aki S."/>
            <person name="Althoff F."/>
            <person name="Araki T."/>
            <person name="Arteaga-Vazquez M."/>
            <person name="Balasubrmanian S."/>
            <person name="Bauer D."/>
            <person name="Boehm C."/>
            <person name="Briginshaw L."/>
            <person name="Caballero-Perez J."/>
            <person name="Catarino B."/>
            <person name="Chen F."/>
            <person name="Chiyoda S."/>
            <person name="Chovatia M."/>
            <person name="Davies K."/>
            <person name="Delmans M."/>
            <person name="Demura T."/>
            <person name="Dierschke T."/>
            <person name="Dolan L."/>
            <person name="Dorantes-Acosta A."/>
            <person name="Eklund D."/>
            <person name="Florent S."/>
            <person name="Flores-Sandoval E."/>
            <person name="Fujiyama A."/>
            <person name="Fukuzawa H."/>
            <person name="Galik B."/>
            <person name="Grimanelli D."/>
            <person name="Grimwood J."/>
            <person name="Grossniklaus U."/>
            <person name="Hamada T."/>
            <person name="Haseloff J."/>
            <person name="Hetherington A."/>
            <person name="Higo A."/>
            <person name="Hirakawa Y."/>
            <person name="Hundley H."/>
            <person name="Ikeda Y."/>
            <person name="Inoue K."/>
            <person name="Inoue S."/>
            <person name="Ishida S."/>
            <person name="Jia Q."/>
            <person name="Kakita M."/>
            <person name="Kanazawa T."/>
            <person name="Kawai Y."/>
            <person name="Kawashima T."/>
            <person name="Kennedy M."/>
            <person name="Kinose K."/>
            <person name="Kinoshita T."/>
            <person name="Kohara Y."/>
            <person name="Koide E."/>
            <person name="Komatsu K."/>
            <person name="Kopischke S."/>
            <person name="Kubo M."/>
            <person name="Kyozuka J."/>
            <person name="Lagercrantz U."/>
            <person name="Lin S."/>
            <person name="Lindquist E."/>
            <person name="Lipzen A."/>
            <person name="Lu C."/>
            <person name="Luna E."/>
            <person name="Martienssen R."/>
            <person name="Minamino N."/>
            <person name="Mizutani M."/>
            <person name="Mizutani M."/>
            <person name="Mochizuki N."/>
            <person name="Monte I."/>
            <person name="Mosher R."/>
            <person name="Nagasaki H."/>
            <person name="Nakagami H."/>
            <person name="Naramoto S."/>
            <person name="Nishitani K."/>
            <person name="Ohtani M."/>
            <person name="Okamoto T."/>
            <person name="Okumura M."/>
            <person name="Phillips J."/>
            <person name="Pollak B."/>
            <person name="Reinders A."/>
            <person name="Roevekamp M."/>
            <person name="Sano R."/>
            <person name="Sawa S."/>
            <person name="Schmid M."/>
            <person name="Shirakawa M."/>
            <person name="Solano R."/>
            <person name="Spunde A."/>
            <person name="Suetsugu N."/>
            <person name="Sugano S."/>
            <person name="Sugiyama A."/>
            <person name="Sun R."/>
            <person name="Suzuki Y."/>
            <person name="Takenaka M."/>
            <person name="Takezawa D."/>
            <person name="Tomogane H."/>
            <person name="Tsuzuki M."/>
            <person name="Ueda T."/>
            <person name="Umeda M."/>
            <person name="Ward J."/>
            <person name="Watanabe Y."/>
            <person name="Yazaki K."/>
            <person name="Yokoyama R."/>
            <person name="Yoshitake Y."/>
            <person name="Yotsui I."/>
            <person name="Zachgo S."/>
            <person name="Schmutz J."/>
        </authorList>
    </citation>
    <scope>NUCLEOTIDE SEQUENCE [LARGE SCALE GENOMIC DNA]</scope>
    <source>
        <strain evidence="12">cv. B-3</strain>
    </source>
</reference>
<comment type="similarity">
    <text evidence="3 9">Belongs to the glycosyl hydrolase 1 family.</text>
</comment>
<evidence type="ECO:0000313" key="12">
    <source>
        <dbReference type="Proteomes" id="UP000264353"/>
    </source>
</evidence>
<dbReference type="PANTHER" id="PTHR10353:SF282">
    <property type="entry name" value="THIOGLUCOSIDASE"/>
    <property type="match status" value="1"/>
</dbReference>
<dbReference type="InterPro" id="IPR001360">
    <property type="entry name" value="Glyco_hydro_1"/>
</dbReference>
<evidence type="ECO:0000313" key="11">
    <source>
        <dbReference type="EMBL" id="RID62008.1"/>
    </source>
</evidence>
<sequence>MATTTLTLFLGVLALTSTLSFNAEARPQPSDEDLGIVIGPNTGLDDDLGIVIGPHVSEDSDMVGPHTNLDDEELGTIIGPEFEIHKHDFPKDFIFGTAVSAFQVNEYKNPEIYIMENGMDEIDNGTKTLAEATNDYGRKEFIKSHILIMGKAIRLHNVRLKGYFIWSLMDNFEWERGYKMRFGLYYVDFNDNLKRHMRSSGKWLSEFLDSKESLHKCYFEGHREKGYAPKLFDTEYLDPDNWRLSYASDI</sequence>
<evidence type="ECO:0000256" key="7">
    <source>
        <dbReference type="ARBA" id="ARBA00032797"/>
    </source>
</evidence>
<dbReference type="PANTHER" id="PTHR10353">
    <property type="entry name" value="GLYCOSYL HYDROLASE"/>
    <property type="match status" value="1"/>
</dbReference>
<keyword evidence="5" id="KW-0926">Vacuole</keyword>
<organism evidence="11 12">
    <name type="scientific">Brassica campestris</name>
    <name type="common">Field mustard</name>
    <dbReference type="NCBI Taxonomy" id="3711"/>
    <lineage>
        <taxon>Eukaryota</taxon>
        <taxon>Viridiplantae</taxon>
        <taxon>Streptophyta</taxon>
        <taxon>Embryophyta</taxon>
        <taxon>Tracheophyta</taxon>
        <taxon>Spermatophyta</taxon>
        <taxon>Magnoliopsida</taxon>
        <taxon>eudicotyledons</taxon>
        <taxon>Gunneridae</taxon>
        <taxon>Pentapetalae</taxon>
        <taxon>rosids</taxon>
        <taxon>malvids</taxon>
        <taxon>Brassicales</taxon>
        <taxon>Brassicaceae</taxon>
        <taxon>Brassiceae</taxon>
        <taxon>Brassica</taxon>
    </lineage>
</organism>
<evidence type="ECO:0000256" key="9">
    <source>
        <dbReference type="RuleBase" id="RU003690"/>
    </source>
</evidence>
<feature type="signal peptide" evidence="10">
    <location>
        <begin position="1"/>
        <end position="25"/>
    </location>
</feature>
<dbReference type="SUPFAM" id="SSF51445">
    <property type="entry name" value="(Trans)glycosidases"/>
    <property type="match status" value="1"/>
</dbReference>
<proteinExistence type="inferred from homology"/>
<comment type="catalytic activity">
    <reaction evidence="8">
        <text>a thioglucoside + H2O = a sugar + a thiol.</text>
        <dbReference type="EC" id="3.2.1.147"/>
    </reaction>
</comment>
<dbReference type="GO" id="GO:0005975">
    <property type="term" value="P:carbohydrate metabolic process"/>
    <property type="evidence" value="ECO:0007669"/>
    <property type="project" value="InterPro"/>
</dbReference>
<dbReference type="Pfam" id="PF00232">
    <property type="entry name" value="Glyco_hydro_1"/>
    <property type="match status" value="1"/>
</dbReference>
<evidence type="ECO:0000256" key="3">
    <source>
        <dbReference type="ARBA" id="ARBA00010838"/>
    </source>
</evidence>
<dbReference type="PRINTS" id="PR00131">
    <property type="entry name" value="GLHYDRLASE1"/>
</dbReference>
<comment type="subcellular location">
    <subcellularLocation>
        <location evidence="2">Vacuole</location>
    </subcellularLocation>
</comment>
<keyword evidence="10" id="KW-0732">Signal</keyword>
<evidence type="ECO:0000256" key="4">
    <source>
        <dbReference type="ARBA" id="ARBA00012250"/>
    </source>
</evidence>
<evidence type="ECO:0000256" key="6">
    <source>
        <dbReference type="ARBA" id="ARBA00032643"/>
    </source>
</evidence>
<evidence type="ECO:0000256" key="10">
    <source>
        <dbReference type="SAM" id="SignalP"/>
    </source>
</evidence>
<comment type="function">
    <text evidence="1">Degradation of glucosinolates (glucose residue linked by a thioglucoside bound to an amino acid derivative) to glucose, sulfate and any of the products: thiocyanates, isothiocyanates, nitriles, epithionitriles or oxazolidine-2-thiones.</text>
</comment>
<dbReference type="Proteomes" id="UP000264353">
    <property type="component" value="Chromosome A5"/>
</dbReference>
<dbReference type="GO" id="GO:0019137">
    <property type="term" value="F:thioglucosidase activity"/>
    <property type="evidence" value="ECO:0007669"/>
    <property type="project" value="UniProtKB-EC"/>
</dbReference>
<dbReference type="AlphaFoldDB" id="A0A397ZAP4"/>
<dbReference type="EMBL" id="CM010632">
    <property type="protein sequence ID" value="RID62008.1"/>
    <property type="molecule type" value="Genomic_DNA"/>
</dbReference>
<dbReference type="Gene3D" id="3.20.20.80">
    <property type="entry name" value="Glycosidases"/>
    <property type="match status" value="1"/>
</dbReference>
<dbReference type="EC" id="3.2.1.147" evidence="4"/>
<protein>
    <recommendedName>
        <fullName evidence="4">thioglucosidase</fullName>
        <ecNumber evidence="4">3.2.1.147</ecNumber>
    </recommendedName>
    <alternativeName>
        <fullName evidence="6">Sinigrinase</fullName>
    </alternativeName>
    <alternativeName>
        <fullName evidence="7">Thioglucosidase</fullName>
    </alternativeName>
</protein>
<evidence type="ECO:0000256" key="5">
    <source>
        <dbReference type="ARBA" id="ARBA00022554"/>
    </source>
</evidence>
<feature type="chain" id="PRO_5017319869" description="thioglucosidase" evidence="10">
    <location>
        <begin position="26"/>
        <end position="250"/>
    </location>
</feature>
<name>A0A397ZAP4_BRACM</name>
<evidence type="ECO:0000256" key="1">
    <source>
        <dbReference type="ARBA" id="ARBA00003014"/>
    </source>
</evidence>